<dbReference type="GO" id="GO:0016020">
    <property type="term" value="C:membrane"/>
    <property type="evidence" value="ECO:0007669"/>
    <property type="project" value="UniProtKB-SubCell"/>
</dbReference>
<feature type="non-terminal residue" evidence="2">
    <location>
        <position position="1"/>
    </location>
</feature>
<proteinExistence type="inferred from homology"/>
<comment type="similarity">
    <text evidence="1">Belongs to the pecanex family.</text>
</comment>
<comment type="caution">
    <text evidence="1">Lacks conserved residue(s) required for the propagation of feature annotation.</text>
</comment>
<organism evidence="2 3">
    <name type="scientific">Cherax quadricarinatus</name>
    <name type="common">Australian red claw crayfish</name>
    <dbReference type="NCBI Taxonomy" id="27406"/>
    <lineage>
        <taxon>Eukaryota</taxon>
        <taxon>Metazoa</taxon>
        <taxon>Ecdysozoa</taxon>
        <taxon>Arthropoda</taxon>
        <taxon>Crustacea</taxon>
        <taxon>Multicrustacea</taxon>
        <taxon>Malacostraca</taxon>
        <taxon>Eumalacostraca</taxon>
        <taxon>Eucarida</taxon>
        <taxon>Decapoda</taxon>
        <taxon>Pleocyemata</taxon>
        <taxon>Astacidea</taxon>
        <taxon>Parastacoidea</taxon>
        <taxon>Parastacidae</taxon>
        <taxon>Cherax</taxon>
    </lineage>
</organism>
<accession>A0AAW0XDG8</accession>
<feature type="transmembrane region" description="Helical" evidence="1">
    <location>
        <begin position="84"/>
        <end position="101"/>
    </location>
</feature>
<evidence type="ECO:0000313" key="2">
    <source>
        <dbReference type="EMBL" id="KAK8742436.1"/>
    </source>
</evidence>
<comment type="subcellular location">
    <subcellularLocation>
        <location evidence="1">Membrane</location>
        <topology evidence="1">Multi-pass membrane protein</topology>
    </subcellularLocation>
</comment>
<dbReference type="PANTHER" id="PTHR12372:SF6">
    <property type="entry name" value="PECANEX-LIKE PROTEIN 4"/>
    <property type="match status" value="1"/>
</dbReference>
<name>A0AAW0XDG8_CHEQU</name>
<dbReference type="Proteomes" id="UP001445076">
    <property type="component" value="Unassembled WGS sequence"/>
</dbReference>
<dbReference type="PANTHER" id="PTHR12372">
    <property type="entry name" value="PECANEX"/>
    <property type="match status" value="1"/>
</dbReference>
<dbReference type="EMBL" id="JARKIK010000028">
    <property type="protein sequence ID" value="KAK8742436.1"/>
    <property type="molecule type" value="Genomic_DNA"/>
</dbReference>
<keyword evidence="1" id="KW-0812">Transmembrane</keyword>
<evidence type="ECO:0000313" key="3">
    <source>
        <dbReference type="Proteomes" id="UP001445076"/>
    </source>
</evidence>
<keyword evidence="3" id="KW-1185">Reference proteome</keyword>
<feature type="non-terminal residue" evidence="2">
    <location>
        <position position="164"/>
    </location>
</feature>
<dbReference type="AlphaFoldDB" id="A0AAW0XDG8"/>
<sequence>LIRREANLSLEFWENLSPATRIFLISLGHLWGTRMIHRLTSIMLFMITPFTEKKRHNSFSFLLLGFNIGISPILLGIVILSTVISAPLLPIFTLPIFLLGFPRPLRFWSYPVGRSSNSCDDSVYYEQLTPHVIFALHNLLQCGSLGMTEPGEHFLLRWEDRFMW</sequence>
<keyword evidence="1" id="KW-0472">Membrane</keyword>
<comment type="caution">
    <text evidence="2">The sequence shown here is derived from an EMBL/GenBank/DDBJ whole genome shotgun (WGS) entry which is preliminary data.</text>
</comment>
<keyword evidence="1" id="KW-1133">Transmembrane helix</keyword>
<dbReference type="InterPro" id="IPR039797">
    <property type="entry name" value="Pecanex"/>
</dbReference>
<feature type="transmembrane region" description="Helical" evidence="1">
    <location>
        <begin position="59"/>
        <end position="78"/>
    </location>
</feature>
<reference evidence="2 3" key="1">
    <citation type="journal article" date="2024" name="BMC Genomics">
        <title>Genome assembly of redclaw crayfish (Cherax quadricarinatus) provides insights into its immune adaptation and hypoxia tolerance.</title>
        <authorList>
            <person name="Liu Z."/>
            <person name="Zheng J."/>
            <person name="Li H."/>
            <person name="Fang K."/>
            <person name="Wang S."/>
            <person name="He J."/>
            <person name="Zhou D."/>
            <person name="Weng S."/>
            <person name="Chi M."/>
            <person name="Gu Z."/>
            <person name="He J."/>
            <person name="Li F."/>
            <person name="Wang M."/>
        </authorList>
    </citation>
    <scope>NUCLEOTIDE SEQUENCE [LARGE SCALE GENOMIC DNA]</scope>
    <source>
        <strain evidence="2">ZL_2023a</strain>
    </source>
</reference>
<protein>
    <recommendedName>
        <fullName evidence="1">Pecanex-like protein</fullName>
    </recommendedName>
</protein>
<evidence type="ECO:0000256" key="1">
    <source>
        <dbReference type="RuleBase" id="RU367089"/>
    </source>
</evidence>
<gene>
    <name evidence="2" type="ORF">OTU49_001869</name>
</gene>